<dbReference type="InterPro" id="IPR050490">
    <property type="entry name" value="Bact_solute-bd_prot1"/>
</dbReference>
<organism evidence="1">
    <name type="scientific">freshwater metagenome</name>
    <dbReference type="NCBI Taxonomy" id="449393"/>
    <lineage>
        <taxon>unclassified sequences</taxon>
        <taxon>metagenomes</taxon>
        <taxon>ecological metagenomes</taxon>
    </lineage>
</organism>
<name>A0A6J6FLK0_9ZZZZ</name>
<protein>
    <submittedName>
        <fullName evidence="1">Unannotated protein</fullName>
    </submittedName>
</protein>
<dbReference type="Pfam" id="PF13416">
    <property type="entry name" value="SBP_bac_8"/>
    <property type="match status" value="1"/>
</dbReference>
<dbReference type="PANTHER" id="PTHR43649">
    <property type="entry name" value="ARABINOSE-BINDING PROTEIN-RELATED"/>
    <property type="match status" value="1"/>
</dbReference>
<dbReference type="PANTHER" id="PTHR43649:SF32">
    <property type="entry name" value="SUGAR BINDING SECRETED PROTEIN"/>
    <property type="match status" value="1"/>
</dbReference>
<proteinExistence type="predicted"/>
<dbReference type="Gene3D" id="3.40.190.10">
    <property type="entry name" value="Periplasmic binding protein-like II"/>
    <property type="match status" value="1"/>
</dbReference>
<reference evidence="1" key="1">
    <citation type="submission" date="2020-05" db="EMBL/GenBank/DDBJ databases">
        <authorList>
            <person name="Chiriac C."/>
            <person name="Salcher M."/>
            <person name="Ghai R."/>
            <person name="Kavagutti S V."/>
        </authorList>
    </citation>
    <scope>NUCLEOTIDE SEQUENCE</scope>
</reference>
<dbReference type="SUPFAM" id="SSF53850">
    <property type="entry name" value="Periplasmic binding protein-like II"/>
    <property type="match status" value="1"/>
</dbReference>
<gene>
    <name evidence="1" type="ORF">UFOPK1807_00083</name>
</gene>
<sequence length="448" mass="49268">MRKKFSWKSFLGATAVLAVSASVLTAPAKAADPIVLTIWTFGEVIQPGLQREYQKLHPEIKIVPIKNDVDPLHQKTILSCQTGGPADIVAFEVPYSGYWRTGNRPNCFQDLRQMKTSATNVEAGIPAGLSALDIKKNYLPWRWEQGVAFNDSVIGIPTDVGGLQVAYRTDLFKKAGLPTDRVAVSKLWPTWDKFISTGQQYVKTLTPAQKKAGQGFIDDAGTIYAAVMNQGTTKYYEPNNTDAGKLVYKTNPQVKLAWNTTVKAINAGIGARLGQFTSDWNIGMNKGAMATILAPAWMLDYIKKQAPDTKGKWDIADLPVGGGNQGGTELAITSYSKNKQAAYDFLNWYLAPAQQLKVFKTYGLFPSTSVLYDDAALLDYRDEFFSNAPVGQIYTKGVLKLKPIFEGELQRAIDSKFGAGLGRVASKKMTPEKSYAMVISDIDKLFKN</sequence>
<dbReference type="InterPro" id="IPR006059">
    <property type="entry name" value="SBP"/>
</dbReference>
<evidence type="ECO:0000313" key="1">
    <source>
        <dbReference type="EMBL" id="CAB4587864.1"/>
    </source>
</evidence>
<dbReference type="AlphaFoldDB" id="A0A6J6FLK0"/>
<dbReference type="EMBL" id="CAEZUI010000004">
    <property type="protein sequence ID" value="CAB4587864.1"/>
    <property type="molecule type" value="Genomic_DNA"/>
</dbReference>
<accession>A0A6J6FLK0</accession>